<protein>
    <submittedName>
        <fullName evidence="3">HNH endonuclease</fullName>
    </submittedName>
</protein>
<feature type="domain" description="HNH nuclease" evidence="2">
    <location>
        <begin position="161"/>
        <end position="213"/>
    </location>
</feature>
<name>A0A4Q7YT45_9BACT</name>
<evidence type="ECO:0000313" key="3">
    <source>
        <dbReference type="EMBL" id="RZU40045.1"/>
    </source>
</evidence>
<keyword evidence="3" id="KW-0255">Endonuclease</keyword>
<sequence length="266" mass="28930">MTKSPVASSKPGRRVRSSTSSSKMIMSVRTWLATASTYSASVLAWVRFASTTAPGDIFIAHSLSAPWLISVQHAGVAREFGPSTLPGPGASTQVFLNLTELHRAIARTYQLSVSLPQLPLQSFEGQTEALPRETEADRVVIARVGQDIFRQALMEYWNGTCPLTGITDPALLRASHIVPWAECENDALRLNVYNGLLLSSLWDAAFDAGLVSFTQEGVPIVSSSLSSHAAEALGLNTSPVLERLTPQHDSQLKRHREKHKLTERGT</sequence>
<comment type="caution">
    <text evidence="3">The sequence shown here is derived from an EMBL/GenBank/DDBJ whole genome shotgun (WGS) entry which is preliminary data.</text>
</comment>
<accession>A0A4Q7YT45</accession>
<organism evidence="3 4">
    <name type="scientific">Edaphobacter modestus</name>
    <dbReference type="NCBI Taxonomy" id="388466"/>
    <lineage>
        <taxon>Bacteria</taxon>
        <taxon>Pseudomonadati</taxon>
        <taxon>Acidobacteriota</taxon>
        <taxon>Terriglobia</taxon>
        <taxon>Terriglobales</taxon>
        <taxon>Acidobacteriaceae</taxon>
        <taxon>Edaphobacter</taxon>
    </lineage>
</organism>
<evidence type="ECO:0000313" key="4">
    <source>
        <dbReference type="Proteomes" id="UP000292958"/>
    </source>
</evidence>
<dbReference type="Proteomes" id="UP000292958">
    <property type="component" value="Unassembled WGS sequence"/>
</dbReference>
<feature type="region of interest" description="Disordered" evidence="1">
    <location>
        <begin position="246"/>
        <end position="266"/>
    </location>
</feature>
<dbReference type="OrthoDB" id="5678128at2"/>
<gene>
    <name evidence="3" type="ORF">BDD14_1466</name>
</gene>
<evidence type="ECO:0000259" key="2">
    <source>
        <dbReference type="Pfam" id="PF13391"/>
    </source>
</evidence>
<dbReference type="Pfam" id="PF13391">
    <property type="entry name" value="HNH_2"/>
    <property type="match status" value="1"/>
</dbReference>
<keyword evidence="3" id="KW-0540">Nuclease</keyword>
<evidence type="ECO:0000256" key="1">
    <source>
        <dbReference type="SAM" id="MobiDB-lite"/>
    </source>
</evidence>
<keyword evidence="4" id="KW-1185">Reference proteome</keyword>
<dbReference type="EMBL" id="SHKW01000001">
    <property type="protein sequence ID" value="RZU40045.1"/>
    <property type="molecule type" value="Genomic_DNA"/>
</dbReference>
<keyword evidence="3" id="KW-0378">Hydrolase</keyword>
<dbReference type="InterPro" id="IPR003615">
    <property type="entry name" value="HNH_nuc"/>
</dbReference>
<dbReference type="AlphaFoldDB" id="A0A4Q7YT45"/>
<reference evidence="3 4" key="1">
    <citation type="submission" date="2019-02" db="EMBL/GenBank/DDBJ databases">
        <title>Genomic Encyclopedia of Archaeal and Bacterial Type Strains, Phase II (KMG-II): from individual species to whole genera.</title>
        <authorList>
            <person name="Goeker M."/>
        </authorList>
    </citation>
    <scope>NUCLEOTIDE SEQUENCE [LARGE SCALE GENOMIC DNA]</scope>
    <source>
        <strain evidence="3 4">DSM 18101</strain>
    </source>
</reference>
<proteinExistence type="predicted"/>
<feature type="region of interest" description="Disordered" evidence="1">
    <location>
        <begin position="1"/>
        <end position="21"/>
    </location>
</feature>
<dbReference type="GO" id="GO:0004519">
    <property type="term" value="F:endonuclease activity"/>
    <property type="evidence" value="ECO:0007669"/>
    <property type="project" value="UniProtKB-KW"/>
</dbReference>